<dbReference type="Proteomes" id="UP001576774">
    <property type="component" value="Unassembled WGS sequence"/>
</dbReference>
<keyword evidence="2" id="KW-1185">Reference proteome</keyword>
<reference evidence="1 2" key="1">
    <citation type="submission" date="2024-09" db="EMBL/GenBank/DDBJ databases">
        <title>Floridaenema gen nov. (Aerosakkonemataceae, Aerosakkonematales ord. nov., Cyanobacteria) from benthic tropical and subtropical fresh waters, with the description of four new species.</title>
        <authorList>
            <person name="Moretto J.A."/>
            <person name="Berthold D.E."/>
            <person name="Lefler F.W."/>
            <person name="Huang I.-S."/>
            <person name="Laughinghouse H. IV."/>
        </authorList>
    </citation>
    <scope>NUCLEOTIDE SEQUENCE [LARGE SCALE GENOMIC DNA]</scope>
    <source>
        <strain evidence="1 2">BLCC-F46</strain>
    </source>
</reference>
<accession>A0ABV4X3M1</accession>
<evidence type="ECO:0000313" key="2">
    <source>
        <dbReference type="Proteomes" id="UP001576774"/>
    </source>
</evidence>
<proteinExistence type="predicted"/>
<evidence type="ECO:0000313" key="1">
    <source>
        <dbReference type="EMBL" id="MFB2877385.1"/>
    </source>
</evidence>
<sequence length="188" mass="21316">MVKGLLETDRAEARAILIEQILPQNLIGLPYHPKPRRLAEVVYEELAEELKQGAPAQRMSVLRAAACRAEIREQAVSSLSMAIARYLKDRPNVTDAAKDWLDPMVEKWMAMSLVDIEDEASRRLQKLERWERTVTADYSEIWNAYRLEFLHTKLNLQSARSGSFSTAAGSLYDFLISVGASVDNLDIH</sequence>
<gene>
    <name evidence="1" type="ORF">ACE1CC_10915</name>
</gene>
<dbReference type="EMBL" id="JBHFNQ010000086">
    <property type="protein sequence ID" value="MFB2877385.1"/>
    <property type="molecule type" value="Genomic_DNA"/>
</dbReference>
<comment type="caution">
    <text evidence="1">The sequence shown here is derived from an EMBL/GenBank/DDBJ whole genome shotgun (WGS) entry which is preliminary data.</text>
</comment>
<organism evidence="1 2">
    <name type="scientific">Floridaenema aerugineum BLCC-F46</name>
    <dbReference type="NCBI Taxonomy" id="3153654"/>
    <lineage>
        <taxon>Bacteria</taxon>
        <taxon>Bacillati</taxon>
        <taxon>Cyanobacteriota</taxon>
        <taxon>Cyanophyceae</taxon>
        <taxon>Oscillatoriophycideae</taxon>
        <taxon>Aerosakkonematales</taxon>
        <taxon>Aerosakkonemataceae</taxon>
        <taxon>Floridanema</taxon>
        <taxon>Floridanema aerugineum</taxon>
    </lineage>
</organism>
<protein>
    <submittedName>
        <fullName evidence="1">Uncharacterized protein</fullName>
    </submittedName>
</protein>
<dbReference type="RefSeq" id="WP_413270485.1">
    <property type="nucleotide sequence ID" value="NZ_JBHFNQ010000086.1"/>
</dbReference>
<name>A0ABV4X3M1_9CYAN</name>